<reference evidence="8" key="1">
    <citation type="submission" date="2022-03" db="EMBL/GenBank/DDBJ databases">
        <title>Draft genome sequence of Aduncisulcus paluster, a free-living microaerophilic Fornicata.</title>
        <authorList>
            <person name="Yuyama I."/>
            <person name="Kume K."/>
            <person name="Tamura T."/>
            <person name="Inagaki Y."/>
            <person name="Hashimoto T."/>
        </authorList>
    </citation>
    <scope>NUCLEOTIDE SEQUENCE</scope>
    <source>
        <strain evidence="8">NY0171</strain>
    </source>
</reference>
<feature type="transmembrane region" description="Helical" evidence="7">
    <location>
        <begin position="433"/>
        <end position="463"/>
    </location>
</feature>
<dbReference type="EMBL" id="BQXS01011924">
    <property type="protein sequence ID" value="GKT18240.1"/>
    <property type="molecule type" value="Genomic_DNA"/>
</dbReference>
<comment type="caution">
    <text evidence="8">The sequence shown here is derived from an EMBL/GenBank/DDBJ whole genome shotgun (WGS) entry which is preliminary data.</text>
</comment>
<keyword evidence="5 7" id="KW-0472">Membrane</keyword>
<evidence type="ECO:0000256" key="6">
    <source>
        <dbReference type="ARBA" id="ARBA00023180"/>
    </source>
</evidence>
<sequence>MNFPMQPAQQGQPVRAVMPGQNQEAIYALNKGETLKDDSFTGVVEERKCRDCFFFFLFVCVILGCVFCWYYYQFEVEGTIVDLLRPLDNHGRFCGKDLPQRLYISKDPGVTKSFTQAGFPNDITEYNYWIDGDQYVDNHDLRYMFYSLSGRYYGYNQVFCVEECPTFTAPAAADATDPTAYQRICSPDFGLGLKYWNSAEYTARSSYVNIDKISLIDYDKWDEIRSLSHMETIADYECGVFTYQTEASDFYDRCFPSESVETVTIAAIDEDSGLTIVSTIESASQALGTVKNVIAAATSAFNVSVVAAQKWTIILSCLASIILSFLILLLIRLVVKLIVWIILIGIFVGGCIGSFMFIYMAKQDYTDCLNHTGDSQYVDCSDDKIRTLKIQYYGGIALAVATGIYLILVCCLGKRINLALTVMQVAAKAIAQLWSLVFMPILFFVLAIVAIIGVAYVALLVYVSGDDNKMSYGTPEDGGSRVFDLTNQDIWILLALLLIGLWFLFFSVGLSQIVVAGVISTWYYAGDQRDEMGACSPRKFLSIGFWYHLGTVAIGSFLIAFMTWIRIMFEYLASKIESKDQNEMISFAIKCVRCCLACLDRFLKFITKMAYIVAAVYNYGFFKAAKHAAELVLRHPLRMATLQVVGDSVLFLINLLCSGLAAIGTAVYVYYVEKESAFLLPTLITLAFSLAFNKMFTSVLETAIDAIFISLCEDEERNDGSASKPYKAPKKLLKYMEKN</sequence>
<dbReference type="PANTHER" id="PTHR12385">
    <property type="entry name" value="CHOLINE TRANSPORTER-LIKE (SLC FAMILY 44)"/>
    <property type="match status" value="1"/>
</dbReference>
<dbReference type="InterPro" id="IPR007603">
    <property type="entry name" value="Choline_transptr-like"/>
</dbReference>
<accession>A0ABQ5K011</accession>
<feature type="transmembrane region" description="Helical" evidence="7">
    <location>
        <begin position="392"/>
        <end position="412"/>
    </location>
</feature>
<proteinExistence type="inferred from homology"/>
<feature type="transmembrane region" description="Helical" evidence="7">
    <location>
        <begin position="649"/>
        <end position="671"/>
    </location>
</feature>
<evidence type="ECO:0000256" key="7">
    <source>
        <dbReference type="RuleBase" id="RU368066"/>
    </source>
</evidence>
<feature type="transmembrane region" description="Helical" evidence="7">
    <location>
        <begin position="678"/>
        <end position="696"/>
    </location>
</feature>
<feature type="transmembrane region" description="Helical" evidence="7">
    <location>
        <begin position="338"/>
        <end position="361"/>
    </location>
</feature>
<protein>
    <recommendedName>
        <fullName evidence="7">Choline transporter-like protein</fullName>
    </recommendedName>
</protein>
<comment type="similarity">
    <text evidence="2 7">Belongs to the CTL (choline transporter-like) family.</text>
</comment>
<keyword evidence="9" id="KW-1185">Reference proteome</keyword>
<dbReference type="Pfam" id="PF04515">
    <property type="entry name" value="Choline_transpo"/>
    <property type="match status" value="1"/>
</dbReference>
<evidence type="ECO:0000256" key="5">
    <source>
        <dbReference type="ARBA" id="ARBA00023136"/>
    </source>
</evidence>
<keyword evidence="6" id="KW-0325">Glycoprotein</keyword>
<keyword evidence="3 7" id="KW-0812">Transmembrane</keyword>
<evidence type="ECO:0000256" key="2">
    <source>
        <dbReference type="ARBA" id="ARBA00007168"/>
    </source>
</evidence>
<feature type="transmembrane region" description="Helical" evidence="7">
    <location>
        <begin position="311"/>
        <end position="331"/>
    </location>
</feature>
<evidence type="ECO:0000256" key="1">
    <source>
        <dbReference type="ARBA" id="ARBA00004141"/>
    </source>
</evidence>
<evidence type="ECO:0000313" key="9">
    <source>
        <dbReference type="Proteomes" id="UP001057375"/>
    </source>
</evidence>
<organism evidence="8 9">
    <name type="scientific">Aduncisulcus paluster</name>
    <dbReference type="NCBI Taxonomy" id="2918883"/>
    <lineage>
        <taxon>Eukaryota</taxon>
        <taxon>Metamonada</taxon>
        <taxon>Carpediemonas-like organisms</taxon>
        <taxon>Aduncisulcus</taxon>
    </lineage>
</organism>
<gene>
    <name evidence="8" type="ORF">ADUPG1_011274</name>
</gene>
<evidence type="ECO:0000313" key="8">
    <source>
        <dbReference type="EMBL" id="GKT18240.1"/>
    </source>
</evidence>
<feature type="transmembrane region" description="Helical" evidence="7">
    <location>
        <begin position="491"/>
        <end position="524"/>
    </location>
</feature>
<dbReference type="PANTHER" id="PTHR12385:SF14">
    <property type="entry name" value="CHOLINE TRANSPORTER-LIKE 2"/>
    <property type="match status" value="1"/>
</dbReference>
<evidence type="ECO:0000256" key="3">
    <source>
        <dbReference type="ARBA" id="ARBA00022692"/>
    </source>
</evidence>
<evidence type="ECO:0000256" key="4">
    <source>
        <dbReference type="ARBA" id="ARBA00022989"/>
    </source>
</evidence>
<keyword evidence="4 7" id="KW-1133">Transmembrane helix</keyword>
<comment type="subcellular location">
    <subcellularLocation>
        <location evidence="7">Cell membrane</location>
        <topology evidence="7">Multi-pass membrane protein</topology>
    </subcellularLocation>
    <subcellularLocation>
        <location evidence="1">Membrane</location>
        <topology evidence="1">Multi-pass membrane protein</topology>
    </subcellularLocation>
</comment>
<dbReference type="Proteomes" id="UP001057375">
    <property type="component" value="Unassembled WGS sequence"/>
</dbReference>
<feature type="transmembrane region" description="Helical" evidence="7">
    <location>
        <begin position="52"/>
        <end position="72"/>
    </location>
</feature>
<name>A0ABQ5K011_9EUKA</name>
<feature type="transmembrane region" description="Helical" evidence="7">
    <location>
        <begin position="545"/>
        <end position="565"/>
    </location>
</feature>
<comment type="function">
    <text evidence="7">Choline transporter.</text>
</comment>